<gene>
    <name evidence="1" type="ORF">ANCCAN_00425</name>
</gene>
<evidence type="ECO:0008006" key="3">
    <source>
        <dbReference type="Google" id="ProtNLM"/>
    </source>
</evidence>
<name>A0A368H9S6_ANCCA</name>
<protein>
    <recommendedName>
        <fullName evidence="3">SCP domain-containing protein</fullName>
    </recommendedName>
</protein>
<dbReference type="EMBL" id="JOJR01000002">
    <property type="protein sequence ID" value="RCN53362.1"/>
    <property type="molecule type" value="Genomic_DNA"/>
</dbReference>
<proteinExistence type="predicted"/>
<dbReference type="SUPFAM" id="SSF55797">
    <property type="entry name" value="PR-1-like"/>
    <property type="match status" value="1"/>
</dbReference>
<dbReference type="Proteomes" id="UP000252519">
    <property type="component" value="Unassembled WGS sequence"/>
</dbReference>
<dbReference type="InterPro" id="IPR035940">
    <property type="entry name" value="CAP_sf"/>
</dbReference>
<evidence type="ECO:0000313" key="2">
    <source>
        <dbReference type="Proteomes" id="UP000252519"/>
    </source>
</evidence>
<dbReference type="AlphaFoldDB" id="A0A368H9S6"/>
<accession>A0A368H9S6</accession>
<keyword evidence="2" id="KW-1185">Reference proteome</keyword>
<sequence>MTDVERRKFLDIHNEYRSLVARGEAVDKASKSKYAPMAARMKKMVRQCYSVRTKLVI</sequence>
<feature type="non-terminal residue" evidence="1">
    <location>
        <position position="57"/>
    </location>
</feature>
<reference evidence="1 2" key="1">
    <citation type="submission" date="2014-10" db="EMBL/GenBank/DDBJ databases">
        <title>Draft genome of the hookworm Ancylostoma caninum.</title>
        <authorList>
            <person name="Mitreva M."/>
        </authorList>
    </citation>
    <scope>NUCLEOTIDE SEQUENCE [LARGE SCALE GENOMIC DNA]</scope>
    <source>
        <strain evidence="1 2">Baltimore</strain>
    </source>
</reference>
<dbReference type="OrthoDB" id="5870807at2759"/>
<evidence type="ECO:0000313" key="1">
    <source>
        <dbReference type="EMBL" id="RCN53362.1"/>
    </source>
</evidence>
<dbReference type="Gene3D" id="3.40.33.10">
    <property type="entry name" value="CAP"/>
    <property type="match status" value="1"/>
</dbReference>
<comment type="caution">
    <text evidence="1">The sequence shown here is derived from an EMBL/GenBank/DDBJ whole genome shotgun (WGS) entry which is preliminary data.</text>
</comment>
<organism evidence="1 2">
    <name type="scientific">Ancylostoma caninum</name>
    <name type="common">Dog hookworm</name>
    <dbReference type="NCBI Taxonomy" id="29170"/>
    <lineage>
        <taxon>Eukaryota</taxon>
        <taxon>Metazoa</taxon>
        <taxon>Ecdysozoa</taxon>
        <taxon>Nematoda</taxon>
        <taxon>Chromadorea</taxon>
        <taxon>Rhabditida</taxon>
        <taxon>Rhabditina</taxon>
        <taxon>Rhabditomorpha</taxon>
        <taxon>Strongyloidea</taxon>
        <taxon>Ancylostomatidae</taxon>
        <taxon>Ancylostomatinae</taxon>
        <taxon>Ancylostoma</taxon>
    </lineage>
</organism>